<organism evidence="3 4">
    <name type="scientific">Carex littledalei</name>
    <dbReference type="NCBI Taxonomy" id="544730"/>
    <lineage>
        <taxon>Eukaryota</taxon>
        <taxon>Viridiplantae</taxon>
        <taxon>Streptophyta</taxon>
        <taxon>Embryophyta</taxon>
        <taxon>Tracheophyta</taxon>
        <taxon>Spermatophyta</taxon>
        <taxon>Magnoliopsida</taxon>
        <taxon>Liliopsida</taxon>
        <taxon>Poales</taxon>
        <taxon>Cyperaceae</taxon>
        <taxon>Cyperoideae</taxon>
        <taxon>Cariceae</taxon>
        <taxon>Carex</taxon>
        <taxon>Carex subgen. Euthyceras</taxon>
    </lineage>
</organism>
<dbReference type="PROSITE" id="PS50250">
    <property type="entry name" value="PCI"/>
    <property type="match status" value="1"/>
</dbReference>
<comment type="caution">
    <text evidence="3">The sequence shown here is derived from an EMBL/GenBank/DDBJ whole genome shotgun (WGS) entry which is preliminary data.</text>
</comment>
<dbReference type="PANTHER" id="PTHR12436:SF17">
    <property type="entry name" value="SAC3 FAMILY PROTEIN B"/>
    <property type="match status" value="1"/>
</dbReference>
<dbReference type="OrthoDB" id="21502at2759"/>
<dbReference type="Pfam" id="PF03399">
    <property type="entry name" value="SAC3_GANP"/>
    <property type="match status" value="2"/>
</dbReference>
<dbReference type="InterPro" id="IPR005062">
    <property type="entry name" value="SAC3/GANP/THP3_conserved"/>
</dbReference>
<name>A0A833RF84_9POAL</name>
<protein>
    <submittedName>
        <fullName evidence="3">Germinal-center associated nuclear protein</fullName>
    </submittedName>
</protein>
<keyword evidence="4" id="KW-1185">Reference proteome</keyword>
<dbReference type="InterPro" id="IPR045107">
    <property type="entry name" value="SAC3/GANP/THP3"/>
</dbReference>
<evidence type="ECO:0000259" key="2">
    <source>
        <dbReference type="PROSITE" id="PS50250"/>
    </source>
</evidence>
<dbReference type="EMBL" id="SWLB01000009">
    <property type="protein sequence ID" value="KAF3334971.1"/>
    <property type="molecule type" value="Genomic_DNA"/>
</dbReference>
<sequence length="685" mass="76772">MEGVFGKSAGPRGILSGPLPVFGSSVSHPSHRRNVLPQTSHKKNVATQKSGKLSDLKALPPPLHAGTQSPQLLAEREAKKRRLAQFGAELSQPVVELVATPVSNAESSKQQADVDVSEATAIVGLCPDMCPVPERVERERKGDLDKHERLDGDRNKTTKFLAVKKYTRTAERDPDLIRPLPVLLKTADYLVAMIFWACTISCGTIRLHIIAMHELCEYNKGEGFSEGFDAHLNIEQMNKALVELFQMYEDHRRKGIFVPTEREFRGYYALLKLDKHPGYKVEPAELSLDLGRMSPEVRRSPEVAFARDVAKACRAGNYISFFRLAKKATYLQACLMHAHFLKLRTEALASLRSSFPSNQGMPLARLVDMLAMEGEDVESFVENHGLVLKSFEELYIVKDGPFLRQVGDPLSKWSPLVGTKRSHMIKLDVCFTPGSSTMEEEVSDSLKVAETKRVSPKKPDMAISDSPRPVEVLDQTQRVLLPVRGPQEVDKQATFIPERPIDVQAVPLLPLPSPPVCTGTVPVMQAANAHRVVMSKLSAPVSLPPSSMSAVHATSSVNASSDQKVASMKEGEMDMVLAEKKSREKMELFKERLKPIIRKWRKRAKEKRLLREKKERKQALVREALESLSVGRLLRTSVFEAPRKETELLNIDRAAIRTRLSKFAAFLDRCTRVQDEIDQKLYIYF</sequence>
<evidence type="ECO:0000256" key="1">
    <source>
        <dbReference type="SAM" id="MobiDB-lite"/>
    </source>
</evidence>
<dbReference type="Gene3D" id="1.25.40.990">
    <property type="match status" value="1"/>
</dbReference>
<dbReference type="InterPro" id="IPR000717">
    <property type="entry name" value="PCI_dom"/>
</dbReference>
<dbReference type="GO" id="GO:0005737">
    <property type="term" value="C:cytoplasm"/>
    <property type="evidence" value="ECO:0007669"/>
    <property type="project" value="TreeGrafter"/>
</dbReference>
<feature type="region of interest" description="Disordered" evidence="1">
    <location>
        <begin position="16"/>
        <end position="70"/>
    </location>
</feature>
<accession>A0A833RF84</accession>
<dbReference type="Proteomes" id="UP000623129">
    <property type="component" value="Unassembled WGS sequence"/>
</dbReference>
<dbReference type="AlphaFoldDB" id="A0A833RF84"/>
<proteinExistence type="predicted"/>
<dbReference type="GO" id="GO:0006406">
    <property type="term" value="P:mRNA export from nucleus"/>
    <property type="evidence" value="ECO:0007669"/>
    <property type="project" value="TreeGrafter"/>
</dbReference>
<feature type="compositionally biased region" description="Basic residues" evidence="1">
    <location>
        <begin position="29"/>
        <end position="44"/>
    </location>
</feature>
<dbReference type="PANTHER" id="PTHR12436">
    <property type="entry name" value="80 KDA MCM3-ASSOCIATED PROTEIN"/>
    <property type="match status" value="1"/>
</dbReference>
<gene>
    <name evidence="3" type="ORF">FCM35_KLT21575</name>
</gene>
<evidence type="ECO:0000313" key="4">
    <source>
        <dbReference type="Proteomes" id="UP000623129"/>
    </source>
</evidence>
<reference evidence="3" key="1">
    <citation type="submission" date="2020-01" db="EMBL/GenBank/DDBJ databases">
        <title>Genome sequence of Kobresia littledalei, the first chromosome-level genome in the family Cyperaceae.</title>
        <authorList>
            <person name="Qu G."/>
        </authorList>
    </citation>
    <scope>NUCLEOTIDE SEQUENCE</scope>
    <source>
        <strain evidence="3">C.B.Clarke</strain>
        <tissue evidence="3">Leaf</tissue>
    </source>
</reference>
<evidence type="ECO:0000313" key="3">
    <source>
        <dbReference type="EMBL" id="KAF3334971.1"/>
    </source>
</evidence>
<dbReference type="GO" id="GO:0070390">
    <property type="term" value="C:transcription export complex 2"/>
    <property type="evidence" value="ECO:0007669"/>
    <property type="project" value="TreeGrafter"/>
</dbReference>
<feature type="domain" description="PCI" evidence="2">
    <location>
        <begin position="233"/>
        <end position="415"/>
    </location>
</feature>